<gene>
    <name evidence="1" type="primary">Contig7855.g8377</name>
    <name evidence="1" type="ORF">STYLEM_1049</name>
</gene>
<dbReference type="InParanoid" id="A0A077ZRV9"/>
<evidence type="ECO:0000313" key="1">
    <source>
        <dbReference type="EMBL" id="CDW72095.1"/>
    </source>
</evidence>
<proteinExistence type="predicted"/>
<evidence type="ECO:0000313" key="2">
    <source>
        <dbReference type="Proteomes" id="UP000039865"/>
    </source>
</evidence>
<organism evidence="1 2">
    <name type="scientific">Stylonychia lemnae</name>
    <name type="common">Ciliate</name>
    <dbReference type="NCBI Taxonomy" id="5949"/>
    <lineage>
        <taxon>Eukaryota</taxon>
        <taxon>Sar</taxon>
        <taxon>Alveolata</taxon>
        <taxon>Ciliophora</taxon>
        <taxon>Intramacronucleata</taxon>
        <taxon>Spirotrichea</taxon>
        <taxon>Stichotrichia</taxon>
        <taxon>Sporadotrichida</taxon>
        <taxon>Oxytrichidae</taxon>
        <taxon>Stylonychinae</taxon>
        <taxon>Stylonychia</taxon>
    </lineage>
</organism>
<dbReference type="EMBL" id="CCKQ01001006">
    <property type="protein sequence ID" value="CDW72095.1"/>
    <property type="molecule type" value="Genomic_DNA"/>
</dbReference>
<name>A0A077ZRV9_STYLE</name>
<keyword evidence="2" id="KW-1185">Reference proteome</keyword>
<protein>
    <submittedName>
        <fullName evidence="1">Uncharacterized protein</fullName>
    </submittedName>
</protein>
<reference evidence="1 2" key="1">
    <citation type="submission" date="2014-06" db="EMBL/GenBank/DDBJ databases">
        <authorList>
            <person name="Swart Estienne"/>
        </authorList>
    </citation>
    <scope>NUCLEOTIDE SEQUENCE [LARGE SCALE GENOMIC DNA]</scope>
    <source>
        <strain evidence="1 2">130c</strain>
    </source>
</reference>
<dbReference type="Proteomes" id="UP000039865">
    <property type="component" value="Unassembled WGS sequence"/>
</dbReference>
<dbReference type="OrthoDB" id="10448056at2759"/>
<accession>A0A077ZRV9</accession>
<dbReference type="AlphaFoldDB" id="A0A077ZRV9"/>
<sequence>MKTKQLTHSLVGIQSIIQDQTTTSSTQPASGQTLSANPVKQQCLDNLSKVFNDDTLVDPPKAFHAYINDFCLNQLLEIPSKYFIINFHLKMLSKPLPVTTQDFSQQDNLPKRTQFVTELKHSIQEQKDFDSTCSNLLQNTQGLNSWFDPIDPMVSISQQEVCEIHKKLFNQLASIGISSLAEYVSFSYLVILDLYLNANQQEDYESCINAKVNASPKDTCLTLIKDHPVFSIWSSTQKSDICDEVASGIATAVAVDELTDGCAIQEAIIYKGYEFFINNDFSTVFQHYEKQIFASLEAENKKTKYSSSIQQQLSQTNNRSKQ</sequence>